<dbReference type="GO" id="GO:0016779">
    <property type="term" value="F:nucleotidyltransferase activity"/>
    <property type="evidence" value="ECO:0007669"/>
    <property type="project" value="UniProtKB-KW"/>
</dbReference>
<name>A0A078LM55_CITKO</name>
<dbReference type="PATRIC" id="fig|545.12.peg.4448"/>
<dbReference type="Pfam" id="PF10620">
    <property type="entry name" value="MdcG"/>
    <property type="match status" value="1"/>
</dbReference>
<keyword evidence="2" id="KW-0548">Nucleotidyltransferase</keyword>
<dbReference type="NCBIfam" id="TIGR03135">
    <property type="entry name" value="malonate_mdcG"/>
    <property type="match status" value="1"/>
</dbReference>
<dbReference type="InterPro" id="IPR017557">
    <property type="entry name" value="Holo-ACP_synthase"/>
</dbReference>
<dbReference type="EMBL" id="LK931336">
    <property type="protein sequence ID" value="CDZ86191.1"/>
    <property type="molecule type" value="Genomic_DNA"/>
</dbReference>
<sequence>MNTTLRPHDLIWLNARNALEGVTESWVDDVWHTRLPVVVRRDVDAQGRIPVGVRGIKRDQRAAGWAQPDAITRVCTPESLVDPQMLLRSPFISQPPVQVALLLTQQAWPWTWGITGSTGYALATGLPVIHAASDLDLLIRARQPLSRELLEKWRQQLTGGLCRADTQVETPHGAFALNEWLRDGKALLKTSQGPRLVSDPWRREE</sequence>
<evidence type="ECO:0000313" key="5">
    <source>
        <dbReference type="EMBL" id="CDZ86191.1"/>
    </source>
</evidence>
<dbReference type="NCBIfam" id="NF002332">
    <property type="entry name" value="PRK01293.1"/>
    <property type="match status" value="1"/>
</dbReference>
<proteinExistence type="predicted"/>
<gene>
    <name evidence="5" type="ORF">BN1086_04434</name>
</gene>
<protein>
    <submittedName>
        <fullName evidence="5">Phosphoribosyl-dephospho-CoA transferase</fullName>
    </submittedName>
</protein>
<evidence type="ECO:0000259" key="4">
    <source>
        <dbReference type="Pfam" id="PF20866"/>
    </source>
</evidence>
<dbReference type="AlphaFoldDB" id="A0A078LM55"/>
<evidence type="ECO:0000256" key="2">
    <source>
        <dbReference type="ARBA" id="ARBA00022695"/>
    </source>
</evidence>
<feature type="domain" description="Phosphoribosyl-dephospho-CoA transferase MdcG N-terminal" evidence="4">
    <location>
        <begin position="6"/>
        <end position="77"/>
    </location>
</feature>
<dbReference type="InterPro" id="IPR048903">
    <property type="entry name" value="MdcG_N"/>
</dbReference>
<reference evidence="5" key="1">
    <citation type="submission" date="2014-06" db="EMBL/GenBank/DDBJ databases">
        <authorList>
            <person name="Urmite Genomes Urmite Genomes"/>
        </authorList>
    </citation>
    <scope>NUCLEOTIDE SEQUENCE</scope>
</reference>
<dbReference type="RefSeq" id="WP_115614364.1">
    <property type="nucleotide sequence ID" value="NZ_CAXOLM010000005.1"/>
</dbReference>
<dbReference type="InterPro" id="IPR049180">
    <property type="entry name" value="MdcG_C"/>
</dbReference>
<keyword evidence="1 5" id="KW-0808">Transferase</keyword>
<evidence type="ECO:0000259" key="3">
    <source>
        <dbReference type="Pfam" id="PF10620"/>
    </source>
</evidence>
<evidence type="ECO:0000256" key="1">
    <source>
        <dbReference type="ARBA" id="ARBA00022679"/>
    </source>
</evidence>
<feature type="domain" description="Phosphoribosyl-dephospho-CoA transferase MdcG C-terminal" evidence="3">
    <location>
        <begin position="97"/>
        <end position="200"/>
    </location>
</feature>
<organism evidence="5">
    <name type="scientific">Citrobacter koseri</name>
    <name type="common">Citrobacter diversus</name>
    <dbReference type="NCBI Taxonomy" id="545"/>
    <lineage>
        <taxon>Bacteria</taxon>
        <taxon>Pseudomonadati</taxon>
        <taxon>Pseudomonadota</taxon>
        <taxon>Gammaproteobacteria</taxon>
        <taxon>Enterobacterales</taxon>
        <taxon>Enterobacteriaceae</taxon>
        <taxon>Citrobacter</taxon>
    </lineage>
</organism>
<accession>A0A078LM55</accession>
<dbReference type="Pfam" id="PF20866">
    <property type="entry name" value="MdcG_N"/>
    <property type="match status" value="1"/>
</dbReference>